<gene>
    <name evidence="5" type="primary">trmJ</name>
    <name evidence="7" type="ORF">SAMN02745887_00495</name>
</gene>
<dbReference type="GO" id="GO:0002128">
    <property type="term" value="P:tRNA nucleoside ribose methylation"/>
    <property type="evidence" value="ECO:0007669"/>
    <property type="project" value="TreeGrafter"/>
</dbReference>
<evidence type="ECO:0000256" key="2">
    <source>
        <dbReference type="ARBA" id="ARBA00022603"/>
    </source>
</evidence>
<dbReference type="OrthoDB" id="9806346at2"/>
<keyword evidence="2 5" id="KW-0489">Methyltransferase</keyword>
<dbReference type="GO" id="GO:0003723">
    <property type="term" value="F:RNA binding"/>
    <property type="evidence" value="ECO:0007669"/>
    <property type="project" value="InterPro"/>
</dbReference>
<dbReference type="Pfam" id="PF00588">
    <property type="entry name" value="SpoU_methylase"/>
    <property type="match status" value="1"/>
</dbReference>
<proteinExistence type="inferred from homology"/>
<dbReference type="InterPro" id="IPR004384">
    <property type="entry name" value="RNA_MeTrfase_TrmJ/LasT"/>
</dbReference>
<evidence type="ECO:0000256" key="4">
    <source>
        <dbReference type="ARBA" id="ARBA00022691"/>
    </source>
</evidence>
<evidence type="ECO:0000256" key="1">
    <source>
        <dbReference type="ARBA" id="ARBA00007228"/>
    </source>
</evidence>
<keyword evidence="5" id="KW-0819">tRNA processing</keyword>
<dbReference type="Gene3D" id="1.10.8.590">
    <property type="match status" value="1"/>
</dbReference>
<dbReference type="InterPro" id="IPR029026">
    <property type="entry name" value="tRNA_m1G_MTases_N"/>
</dbReference>
<comment type="subcellular location">
    <subcellularLocation>
        <location evidence="5">Cytoplasm</location>
    </subcellularLocation>
</comment>
<dbReference type="GO" id="GO:0106339">
    <property type="term" value="F:tRNA (cytidine(32)-2'-O)-methyltransferase activity"/>
    <property type="evidence" value="ECO:0007669"/>
    <property type="project" value="RHEA"/>
</dbReference>
<keyword evidence="8" id="KW-1185">Reference proteome</keyword>
<organism evidence="7 8">
    <name type="scientific">Chitinimonas taiwanensis DSM 18899</name>
    <dbReference type="NCBI Taxonomy" id="1121279"/>
    <lineage>
        <taxon>Bacteria</taxon>
        <taxon>Pseudomonadati</taxon>
        <taxon>Pseudomonadota</taxon>
        <taxon>Betaproteobacteria</taxon>
        <taxon>Neisseriales</taxon>
        <taxon>Chitinibacteraceae</taxon>
        <taxon>Chitinimonas</taxon>
    </lineage>
</organism>
<dbReference type="PIRSF" id="PIRSF004808">
    <property type="entry name" value="LasT"/>
    <property type="match status" value="1"/>
</dbReference>
<dbReference type="STRING" id="1121279.SAMN02745887_00495"/>
<keyword evidence="4 5" id="KW-0949">S-adenosyl-L-methionine</keyword>
<comment type="catalytic activity">
    <reaction evidence="5">
        <text>cytidine(32) in tRNA + S-adenosyl-L-methionine = 2'-O-methylcytidine(32) in tRNA + S-adenosyl-L-homocysteine + H(+)</text>
        <dbReference type="Rhea" id="RHEA:42932"/>
        <dbReference type="Rhea" id="RHEA-COMP:10288"/>
        <dbReference type="Rhea" id="RHEA-COMP:10289"/>
        <dbReference type="ChEBI" id="CHEBI:15378"/>
        <dbReference type="ChEBI" id="CHEBI:57856"/>
        <dbReference type="ChEBI" id="CHEBI:59789"/>
        <dbReference type="ChEBI" id="CHEBI:74495"/>
        <dbReference type="ChEBI" id="CHEBI:82748"/>
        <dbReference type="EC" id="2.1.1.200"/>
    </reaction>
</comment>
<evidence type="ECO:0000313" key="8">
    <source>
        <dbReference type="Proteomes" id="UP000186513"/>
    </source>
</evidence>
<accession>A0A1K2H6G2</accession>
<comment type="similarity">
    <text evidence="1">Belongs to the class IV-like SAM-binding methyltransferase superfamily. RNA methyltransferase TrmH family.</text>
</comment>
<dbReference type="CDD" id="cd18093">
    <property type="entry name" value="SpoU-like_TrmJ"/>
    <property type="match status" value="1"/>
</dbReference>
<dbReference type="Proteomes" id="UP000186513">
    <property type="component" value="Unassembled WGS sequence"/>
</dbReference>
<evidence type="ECO:0000256" key="3">
    <source>
        <dbReference type="ARBA" id="ARBA00022679"/>
    </source>
</evidence>
<comment type="subunit">
    <text evidence="5">Homodimer.</text>
</comment>
<feature type="domain" description="tRNA/rRNA methyltransferase SpoU type" evidence="6">
    <location>
        <begin position="12"/>
        <end position="162"/>
    </location>
</feature>
<dbReference type="EC" id="2.1.1.200" evidence="5"/>
<keyword evidence="5" id="KW-0963">Cytoplasm</keyword>
<dbReference type="EMBL" id="FPKR01000002">
    <property type="protein sequence ID" value="SFZ71947.1"/>
    <property type="molecule type" value="Genomic_DNA"/>
</dbReference>
<comment type="function">
    <text evidence="5">Catalyzes the formation of 2'O-methylated cytidine (Cm32) or 2'O-methylated uridine (Um32) at position 32 in tRNA.</text>
</comment>
<dbReference type="Gene3D" id="3.40.1280.10">
    <property type="match status" value="1"/>
</dbReference>
<dbReference type="PANTHER" id="PTHR42786:SF2">
    <property type="entry name" value="TRNA (CYTIDINE_URIDINE-2'-O-)-METHYLTRANSFERASE TRMJ"/>
    <property type="match status" value="1"/>
</dbReference>
<comment type="catalytic activity">
    <reaction evidence="5">
        <text>uridine(32) in tRNA + S-adenosyl-L-methionine = 2'-O-methyluridine(32) in tRNA + S-adenosyl-L-homocysteine + H(+)</text>
        <dbReference type="Rhea" id="RHEA:42936"/>
        <dbReference type="Rhea" id="RHEA-COMP:10107"/>
        <dbReference type="Rhea" id="RHEA-COMP:10290"/>
        <dbReference type="ChEBI" id="CHEBI:15378"/>
        <dbReference type="ChEBI" id="CHEBI:57856"/>
        <dbReference type="ChEBI" id="CHEBI:59789"/>
        <dbReference type="ChEBI" id="CHEBI:65315"/>
        <dbReference type="ChEBI" id="CHEBI:74478"/>
        <dbReference type="EC" id="2.1.1.200"/>
    </reaction>
</comment>
<dbReference type="InterPro" id="IPR029028">
    <property type="entry name" value="Alpha/beta_knot_MTases"/>
</dbReference>
<evidence type="ECO:0000313" key="7">
    <source>
        <dbReference type="EMBL" id="SFZ71947.1"/>
    </source>
</evidence>
<name>A0A1K2H6G2_9NEIS</name>
<dbReference type="GO" id="GO:0005829">
    <property type="term" value="C:cytosol"/>
    <property type="evidence" value="ECO:0007669"/>
    <property type="project" value="TreeGrafter"/>
</dbReference>
<evidence type="ECO:0000259" key="6">
    <source>
        <dbReference type="Pfam" id="PF00588"/>
    </source>
</evidence>
<sequence>MNKPVSHPLDQVRIVLSHTSLARNIGSVARAMKTMGLSRLYLVNPKRFPDDEAVTLASGAHDILEQAIVVDTLEAALAGCTQTVATCPRVHELSVPRHNPRQIAPILIERAQLGEEVAIVFGTEMSGMTNEEVRSCNRLVTIPTNPDYASLNLAQAVQILAYELRCAVDDDISHLEEKPQLAAHDDIERFYVHLEQTLVQLEFLNPDNPKRLMPRLRRMFGRIQLEKLEVDIWRGILRAVQEGPYQKKRD</sequence>
<dbReference type="RefSeq" id="WP_072427045.1">
    <property type="nucleotide sequence ID" value="NZ_FPKR01000002.1"/>
</dbReference>
<dbReference type="FunFam" id="3.40.1280.10:FF:000006">
    <property type="entry name" value="Uncharacterized tRNA/rRNA methyltransferase HI_0380"/>
    <property type="match status" value="1"/>
</dbReference>
<dbReference type="InterPro" id="IPR001537">
    <property type="entry name" value="SpoU_MeTrfase"/>
</dbReference>
<reference evidence="7 8" key="1">
    <citation type="submission" date="2016-11" db="EMBL/GenBank/DDBJ databases">
        <authorList>
            <person name="Jaros S."/>
            <person name="Januszkiewicz K."/>
            <person name="Wedrychowicz H."/>
        </authorList>
    </citation>
    <scope>NUCLEOTIDE SEQUENCE [LARGE SCALE GENOMIC DNA]</scope>
    <source>
        <strain evidence="7 8">DSM 18899</strain>
    </source>
</reference>
<dbReference type="PANTHER" id="PTHR42786">
    <property type="entry name" value="TRNA/RRNA METHYLTRANSFERASE"/>
    <property type="match status" value="1"/>
</dbReference>
<dbReference type="AlphaFoldDB" id="A0A1K2H6G2"/>
<evidence type="ECO:0000256" key="5">
    <source>
        <dbReference type="RuleBase" id="RU362024"/>
    </source>
</evidence>
<dbReference type="NCBIfam" id="TIGR00050">
    <property type="entry name" value="rRNA_methyl_1"/>
    <property type="match status" value="1"/>
</dbReference>
<dbReference type="GO" id="GO:0160206">
    <property type="term" value="F:tRNA (cytidine(32)/uridine(32)-2'-O)-methyltransferase activity"/>
    <property type="evidence" value="ECO:0007669"/>
    <property type="project" value="UniProtKB-EC"/>
</dbReference>
<dbReference type="SUPFAM" id="SSF75217">
    <property type="entry name" value="alpha/beta knot"/>
    <property type="match status" value="1"/>
</dbReference>
<protein>
    <recommendedName>
        <fullName evidence="5">tRNA (cytidine/uridine-2'-O-)-methyltransferase TrmJ</fullName>
        <ecNumber evidence="5">2.1.1.200</ecNumber>
    </recommendedName>
    <alternativeName>
        <fullName evidence="5">tRNA (cytidine(32)/uridine(32)-2'-O)-methyltransferase</fullName>
    </alternativeName>
    <alternativeName>
        <fullName evidence="5">tRNA Cm32/Um32 methyltransferase</fullName>
    </alternativeName>
</protein>
<keyword evidence="3 7" id="KW-0808">Transferase</keyword>